<dbReference type="NCBIfam" id="TIGR01258">
    <property type="entry name" value="pgm_1"/>
    <property type="match status" value="3"/>
</dbReference>
<dbReference type="HAMAP" id="MF_01039">
    <property type="entry name" value="PGAM_GpmA"/>
    <property type="match status" value="2"/>
</dbReference>
<evidence type="ECO:0000256" key="8">
    <source>
        <dbReference type="SAM" id="MobiDB-lite"/>
    </source>
</evidence>
<dbReference type="EMBL" id="HBGE01094896">
    <property type="protein sequence ID" value="CAD9179707.1"/>
    <property type="molecule type" value="Transcribed_RNA"/>
</dbReference>
<reference evidence="9" key="1">
    <citation type="submission" date="2021-01" db="EMBL/GenBank/DDBJ databases">
        <authorList>
            <person name="Corre E."/>
            <person name="Pelletier E."/>
            <person name="Niang G."/>
            <person name="Scheremetjew M."/>
            <person name="Finn R."/>
            <person name="Kale V."/>
            <person name="Holt S."/>
            <person name="Cochrane G."/>
            <person name="Meng A."/>
            <person name="Brown T."/>
            <person name="Cohen L."/>
        </authorList>
    </citation>
    <scope>NUCLEOTIDE SEQUENCE</scope>
    <source>
        <strain evidence="9">OF101</strain>
    </source>
</reference>
<dbReference type="InterPro" id="IPR013078">
    <property type="entry name" value="His_Pase_superF_clade-1"/>
</dbReference>
<dbReference type="CDD" id="cd07067">
    <property type="entry name" value="HP_PGM_like"/>
    <property type="match status" value="3"/>
</dbReference>
<feature type="site" description="Transition state stabilizer" evidence="7">
    <location>
        <position position="184"/>
    </location>
</feature>
<dbReference type="Gene3D" id="3.40.50.1240">
    <property type="entry name" value="Phosphoglycerate mutase-like"/>
    <property type="match status" value="3"/>
</dbReference>
<evidence type="ECO:0000256" key="2">
    <source>
        <dbReference type="ARBA" id="ARBA00006717"/>
    </source>
</evidence>
<evidence type="ECO:0000256" key="7">
    <source>
        <dbReference type="PIRSR" id="PIRSR613078-3"/>
    </source>
</evidence>
<organism evidence="9">
    <name type="scientific">Alexandrium catenella</name>
    <name type="common">Red tide dinoflagellate</name>
    <name type="synonym">Gonyaulax catenella</name>
    <dbReference type="NCBI Taxonomy" id="2925"/>
    <lineage>
        <taxon>Eukaryota</taxon>
        <taxon>Sar</taxon>
        <taxon>Alveolata</taxon>
        <taxon>Dinophyceae</taxon>
        <taxon>Gonyaulacales</taxon>
        <taxon>Pyrocystaceae</taxon>
        <taxon>Alexandrium</taxon>
    </lineage>
</organism>
<dbReference type="Pfam" id="PF00300">
    <property type="entry name" value="His_Phos_1"/>
    <property type="match status" value="5"/>
</dbReference>
<dbReference type="PANTHER" id="PTHR11931">
    <property type="entry name" value="PHOSPHOGLYCERATE MUTASE"/>
    <property type="match status" value="1"/>
</dbReference>
<comment type="similarity">
    <text evidence="2">Belongs to the phosphoglycerate mutase family. BPG-dependent PGAM subfamily.</text>
</comment>
<accession>A0A7S1WPG7</accession>
<keyword evidence="5" id="KW-0413">Isomerase</keyword>
<evidence type="ECO:0000256" key="4">
    <source>
        <dbReference type="ARBA" id="ARBA00023152"/>
    </source>
</evidence>
<evidence type="ECO:0000256" key="6">
    <source>
        <dbReference type="PIRSR" id="PIRSR613078-2"/>
    </source>
</evidence>
<dbReference type="GO" id="GO:0004619">
    <property type="term" value="F:phosphoglycerate mutase activity"/>
    <property type="evidence" value="ECO:0007669"/>
    <property type="project" value="UniProtKB-EC"/>
</dbReference>
<evidence type="ECO:0000256" key="5">
    <source>
        <dbReference type="ARBA" id="ARBA00023235"/>
    </source>
</evidence>
<comment type="catalytic activity">
    <reaction evidence="1">
        <text>(2R)-2-phosphoglycerate = (2R)-3-phosphoglycerate</text>
        <dbReference type="Rhea" id="RHEA:15901"/>
        <dbReference type="ChEBI" id="CHEBI:58272"/>
        <dbReference type="ChEBI" id="CHEBI:58289"/>
        <dbReference type="EC" id="5.4.2.11"/>
    </reaction>
</comment>
<feature type="binding site" evidence="6">
    <location>
        <begin position="22"/>
        <end position="23"/>
    </location>
    <ligand>
        <name>substrate</name>
    </ligand>
</feature>
<dbReference type="GO" id="GO:0006096">
    <property type="term" value="P:glycolytic process"/>
    <property type="evidence" value="ECO:0007669"/>
    <property type="project" value="UniProtKB-KW"/>
</dbReference>
<dbReference type="EC" id="5.4.2.11" evidence="3"/>
<dbReference type="SMART" id="SM00855">
    <property type="entry name" value="PGAM"/>
    <property type="match status" value="3"/>
</dbReference>
<evidence type="ECO:0000313" key="9">
    <source>
        <dbReference type="EMBL" id="CAD9179707.1"/>
    </source>
</evidence>
<dbReference type="AlphaFoldDB" id="A0A7S1WPG7"/>
<name>A0A7S1WPG7_ALECA</name>
<dbReference type="SUPFAM" id="SSF53254">
    <property type="entry name" value="Phosphoglycerate mutase-like"/>
    <property type="match status" value="3"/>
</dbReference>
<evidence type="ECO:0000256" key="3">
    <source>
        <dbReference type="ARBA" id="ARBA00012028"/>
    </source>
</evidence>
<keyword evidence="4" id="KW-0324">Glycolysis</keyword>
<gene>
    <name evidence="9" type="ORF">ACAT0790_LOCUS56479</name>
</gene>
<dbReference type="InterPro" id="IPR005952">
    <property type="entry name" value="Phosphogly_mut1"/>
</dbReference>
<feature type="binding site" evidence="6">
    <location>
        <begin position="9"/>
        <end position="16"/>
    </location>
    <ligand>
        <name>substrate</name>
    </ligand>
</feature>
<feature type="region of interest" description="Disordered" evidence="8">
    <location>
        <begin position="367"/>
        <end position="386"/>
    </location>
</feature>
<sequence>MTYRVVFVRHGESQGNSKNIYTGWSDTPLSVKGEQEAVEAGLCLKAKGWKFDAIYTSVLPRAVKNAELTMKESGNNSVPMVKAWQLNARHSGALQGLTQAEAVAKFGESNVTLWRSSYDVMPACVEPDDPRHPFMSPLYKDVSREELPPGGESLARCVDRVVPFWRENIAPLVAAGKRLLIVGHKNSFRALWKYIEDTPDEEALDMKLPPASAPVVYEFKEVGAGGGLVFTKKYSLNAPSFNPKLGPSSMTTSRVYFLRHGESVCNAQQVHGGWEDSALTVKGERQAVEAGLCLKANGIKLHAIFCSVLQRSNKTAELACNVSGNSFGVPVYRSWKLNSSHTGVLQGLTHEDAVRLYGEEVVNRVDSDEVPPPVDLTDPRHPANSPLYEDVAREDLPASESFSITAKRVIAFWESDIVPLIKKGKNLLIVAHKHSLLALSKHLSSESEQMMAASTLPMVYEFGVGDANEGGLSVRQRYSLSALAPQFGLTVKSVGKAVFLRHGESECNLKGAFTGWEDTGLTTKGIKEAAKGGKFLGEEGFKFDVVFTSVLIRAVESVNIILKESHNESVDVIRSWRLNARHPGVLQGLTKSEAVAKHGLANVDLWRGSYDVLPECVDSSDPRHPFNNELYNDVPRDQLPPGGESLQLTVDRIVLYWRDVIAPRIRSGETVLIVGHKNSLKALFMYLEDTPQHNMFDLKPVSSTAPLVFEFGDDGYSSGITIKRKYWVKHTLAEALAASRCRDGSMHM</sequence>
<protein>
    <recommendedName>
        <fullName evidence="3">phosphoglycerate mutase (2,3-diphosphoglycerate-dependent)</fullName>
        <ecNumber evidence="3">5.4.2.11</ecNumber>
    </recommendedName>
</protein>
<dbReference type="FunFam" id="3.40.50.1240:FF:000003">
    <property type="entry name" value="2,3-bisphosphoglycerate-dependent phosphoglycerate mutase"/>
    <property type="match status" value="2"/>
</dbReference>
<dbReference type="InterPro" id="IPR029033">
    <property type="entry name" value="His_PPase_superfam"/>
</dbReference>
<feature type="binding site" evidence="6">
    <location>
        <position position="61"/>
    </location>
    <ligand>
        <name>substrate</name>
    </ligand>
</feature>
<evidence type="ECO:0000256" key="1">
    <source>
        <dbReference type="ARBA" id="ARBA00000380"/>
    </source>
</evidence>
<proteinExistence type="inferred from homology"/>